<keyword evidence="2" id="KW-1185">Reference proteome</keyword>
<organism evidence="1 2">
    <name type="scientific">Pleuronectes platessa</name>
    <name type="common">European plaice</name>
    <dbReference type="NCBI Taxonomy" id="8262"/>
    <lineage>
        <taxon>Eukaryota</taxon>
        <taxon>Metazoa</taxon>
        <taxon>Chordata</taxon>
        <taxon>Craniata</taxon>
        <taxon>Vertebrata</taxon>
        <taxon>Euteleostomi</taxon>
        <taxon>Actinopterygii</taxon>
        <taxon>Neopterygii</taxon>
        <taxon>Teleostei</taxon>
        <taxon>Neoteleostei</taxon>
        <taxon>Acanthomorphata</taxon>
        <taxon>Carangaria</taxon>
        <taxon>Pleuronectiformes</taxon>
        <taxon>Pleuronectoidei</taxon>
        <taxon>Pleuronectidae</taxon>
        <taxon>Pleuronectes</taxon>
    </lineage>
</organism>
<dbReference type="Proteomes" id="UP001153269">
    <property type="component" value="Unassembled WGS sequence"/>
</dbReference>
<dbReference type="EMBL" id="CADEAL010002402">
    <property type="protein sequence ID" value="CAB1440129.1"/>
    <property type="molecule type" value="Genomic_DNA"/>
</dbReference>
<proteinExistence type="predicted"/>
<evidence type="ECO:0000313" key="2">
    <source>
        <dbReference type="Proteomes" id="UP001153269"/>
    </source>
</evidence>
<name>A0A9N7UXG5_PLEPL</name>
<protein>
    <submittedName>
        <fullName evidence="1">Uncharacterized protein</fullName>
    </submittedName>
</protein>
<accession>A0A9N7UXG5</accession>
<evidence type="ECO:0000313" key="1">
    <source>
        <dbReference type="EMBL" id="CAB1440129.1"/>
    </source>
</evidence>
<dbReference type="AlphaFoldDB" id="A0A9N7UXG5"/>
<gene>
    <name evidence="1" type="ORF">PLEPLA_LOCUS27895</name>
</gene>
<comment type="caution">
    <text evidence="1">The sequence shown here is derived from an EMBL/GenBank/DDBJ whole genome shotgun (WGS) entry which is preliminary data.</text>
</comment>
<reference evidence="1" key="1">
    <citation type="submission" date="2020-03" db="EMBL/GenBank/DDBJ databases">
        <authorList>
            <person name="Weist P."/>
        </authorList>
    </citation>
    <scope>NUCLEOTIDE SEQUENCE</scope>
</reference>
<sequence length="164" mass="18340">MEPGAFRGPRQEVLLLLACRRVFLWRPKQMSTHGGGGAVCKPERRWLKTAEKLLAVQSADHQGSALFFMRVLICLIANEMPCPGPPVQHLKEVSLVVSSVWGLGGCGRVFYQPSLSNLLFKSHMRFELLDDKFFGQTLRAVQSRVDVSGSPTRVGLWSVFFSHL</sequence>